<dbReference type="Pfam" id="PF01256">
    <property type="entry name" value="Carb_kinase"/>
    <property type="match status" value="1"/>
</dbReference>
<evidence type="ECO:0000256" key="3">
    <source>
        <dbReference type="ARBA" id="ARBA00001958"/>
    </source>
</evidence>
<dbReference type="PROSITE" id="PS51383">
    <property type="entry name" value="YJEF_C_3"/>
    <property type="match status" value="1"/>
</dbReference>
<keyword evidence="16" id="KW-0511">Multifunctional enzyme</keyword>
<dbReference type="Gene3D" id="3.40.1190.20">
    <property type="match status" value="1"/>
</dbReference>
<evidence type="ECO:0000256" key="17">
    <source>
        <dbReference type="ARBA" id="ARBA00025153"/>
    </source>
</evidence>
<dbReference type="InterPro" id="IPR030677">
    <property type="entry name" value="Nnr"/>
</dbReference>
<accession>A0A6J7A8X7</accession>
<comment type="catalytic activity">
    <reaction evidence="19">
        <text>(6S)-NADHX + ADP = AMP + phosphate + NADH + H(+)</text>
        <dbReference type="Rhea" id="RHEA:32223"/>
        <dbReference type="ChEBI" id="CHEBI:15378"/>
        <dbReference type="ChEBI" id="CHEBI:43474"/>
        <dbReference type="ChEBI" id="CHEBI:57945"/>
        <dbReference type="ChEBI" id="CHEBI:64074"/>
        <dbReference type="ChEBI" id="CHEBI:456215"/>
        <dbReference type="ChEBI" id="CHEBI:456216"/>
        <dbReference type="EC" id="4.2.1.136"/>
    </reaction>
</comment>
<dbReference type="NCBIfam" id="TIGR00197">
    <property type="entry name" value="yjeF_nterm"/>
    <property type="match status" value="1"/>
</dbReference>
<evidence type="ECO:0000256" key="4">
    <source>
        <dbReference type="ARBA" id="ARBA00006001"/>
    </source>
</evidence>
<dbReference type="Gene3D" id="3.40.50.10260">
    <property type="entry name" value="YjeF N-terminal domain"/>
    <property type="match status" value="1"/>
</dbReference>
<evidence type="ECO:0000256" key="11">
    <source>
        <dbReference type="ARBA" id="ARBA00022857"/>
    </source>
</evidence>
<dbReference type="GO" id="GO:0052856">
    <property type="term" value="F:NAD(P)HX epimerase activity"/>
    <property type="evidence" value="ECO:0007669"/>
    <property type="project" value="UniProtKB-EC"/>
</dbReference>
<feature type="domain" description="YjeF C-terminal" evidence="21">
    <location>
        <begin position="226"/>
        <end position="512"/>
    </location>
</feature>
<comment type="catalytic activity">
    <reaction evidence="1">
        <text>(6R)-NADHX = (6S)-NADHX</text>
        <dbReference type="Rhea" id="RHEA:32215"/>
        <dbReference type="ChEBI" id="CHEBI:64074"/>
        <dbReference type="ChEBI" id="CHEBI:64075"/>
        <dbReference type="EC" id="5.1.99.6"/>
    </reaction>
</comment>
<dbReference type="InterPro" id="IPR036652">
    <property type="entry name" value="YjeF_N_dom_sf"/>
</dbReference>
<keyword evidence="11" id="KW-0521">NADP</keyword>
<dbReference type="Pfam" id="PF03853">
    <property type="entry name" value="YjeF_N"/>
    <property type="match status" value="1"/>
</dbReference>
<keyword evidence="13" id="KW-0520">NAD</keyword>
<comment type="similarity">
    <text evidence="4">In the N-terminal section; belongs to the NnrE/AIBP family.</text>
</comment>
<evidence type="ECO:0000256" key="7">
    <source>
        <dbReference type="ARBA" id="ARBA00013129"/>
    </source>
</evidence>
<dbReference type="InterPro" id="IPR004443">
    <property type="entry name" value="YjeF_N_dom"/>
</dbReference>
<evidence type="ECO:0000259" key="21">
    <source>
        <dbReference type="PROSITE" id="PS51383"/>
    </source>
</evidence>
<name>A0A6J7A8X7_9ZZZZ</name>
<keyword evidence="12" id="KW-0630">Potassium</keyword>
<dbReference type="PROSITE" id="PS51385">
    <property type="entry name" value="YJEF_N"/>
    <property type="match status" value="1"/>
</dbReference>
<dbReference type="PANTHER" id="PTHR12592">
    <property type="entry name" value="ATP-DEPENDENT (S)-NAD(P)H-HYDRATE DEHYDRATASE FAMILY MEMBER"/>
    <property type="match status" value="1"/>
</dbReference>
<proteinExistence type="inferred from homology"/>
<keyword evidence="14" id="KW-0413">Isomerase</keyword>
<dbReference type="InterPro" id="IPR000631">
    <property type="entry name" value="CARKD"/>
</dbReference>
<keyword evidence="8" id="KW-0479">Metal-binding</keyword>
<dbReference type="EC" id="5.1.99.6" evidence="6"/>
<evidence type="ECO:0000256" key="15">
    <source>
        <dbReference type="ARBA" id="ARBA00023239"/>
    </source>
</evidence>
<dbReference type="GO" id="GO:0005524">
    <property type="term" value="F:ATP binding"/>
    <property type="evidence" value="ECO:0007669"/>
    <property type="project" value="UniProtKB-KW"/>
</dbReference>
<evidence type="ECO:0000259" key="22">
    <source>
        <dbReference type="PROSITE" id="PS51385"/>
    </source>
</evidence>
<evidence type="ECO:0000256" key="9">
    <source>
        <dbReference type="ARBA" id="ARBA00022741"/>
    </source>
</evidence>
<keyword evidence="10" id="KW-0067">ATP-binding</keyword>
<dbReference type="SUPFAM" id="SSF53613">
    <property type="entry name" value="Ribokinase-like"/>
    <property type="match status" value="1"/>
</dbReference>
<dbReference type="CDD" id="cd01171">
    <property type="entry name" value="YXKO-related"/>
    <property type="match status" value="1"/>
</dbReference>
<evidence type="ECO:0000313" key="23">
    <source>
        <dbReference type="EMBL" id="CAB4829303.1"/>
    </source>
</evidence>
<comment type="similarity">
    <text evidence="5">In the C-terminal section; belongs to the NnrD/CARKD family.</text>
</comment>
<evidence type="ECO:0000256" key="14">
    <source>
        <dbReference type="ARBA" id="ARBA00023235"/>
    </source>
</evidence>
<dbReference type="GO" id="GO:0052855">
    <property type="term" value="F:ADP-dependent NAD(P)H-hydrate dehydratase activity"/>
    <property type="evidence" value="ECO:0007669"/>
    <property type="project" value="UniProtKB-EC"/>
</dbReference>
<evidence type="ECO:0000256" key="13">
    <source>
        <dbReference type="ARBA" id="ARBA00023027"/>
    </source>
</evidence>
<dbReference type="HAMAP" id="MF_01966">
    <property type="entry name" value="NADHX_epimerase"/>
    <property type="match status" value="1"/>
</dbReference>
<dbReference type="EC" id="4.2.1.136" evidence="7"/>
<keyword evidence="15" id="KW-0456">Lyase</keyword>
<sequence length="514" mass="50899">MIAAFDVAAVLAAEQAHQHDLESGVLMDRAATGLARAVIGLLQESRGRVRGAHVAIAVGGGNNGGDALFAGAKLAQRGVSVTAVCVAASAHGAGVAALLRANGRVVQWHEAESDLSQQNIFLDADVIIDGIVGIGGSGVLRPAAAAMVELINASGALVVAVDLPSGVAADTGEIAEIAVAADLTVTFGCLKTGLLVSPGSDFAGGLHVVDIGIADTLGEPTLIALEALDVVAYVPEPGVDDYKYRRGVVGVAAGSRQYPGAALLTVGAARMGDVGMVRYLDRGDDVAQQVLAIFPDVVASGDDPGGSTRVTAWACGPGFAGPEFAAAGGPAQNEPAIDAVLRTSVPVVLDAGALMSVAGSTTLRTQIAQRSAITVITPHAGEAAALAAAIGLTTDLGRLALAQSLAKGLNVVVVLKGPASLIAAPSGLVLVDTMGGAELSTAGSGDVLTGLAAAVLAGANARGDIDDHDDAAVAVAAAVWLHGQAGQLAAADGWPVTALDVRDHLGTAVALVRR</sequence>
<gene>
    <name evidence="23" type="ORF">UFOPK3204_00758</name>
</gene>
<dbReference type="AlphaFoldDB" id="A0A6J7A8X7"/>
<evidence type="ECO:0000256" key="1">
    <source>
        <dbReference type="ARBA" id="ARBA00000013"/>
    </source>
</evidence>
<comment type="catalytic activity">
    <reaction evidence="20">
        <text>(6S)-NADPHX + ADP = AMP + phosphate + NADPH + H(+)</text>
        <dbReference type="Rhea" id="RHEA:32235"/>
        <dbReference type="ChEBI" id="CHEBI:15378"/>
        <dbReference type="ChEBI" id="CHEBI:43474"/>
        <dbReference type="ChEBI" id="CHEBI:57783"/>
        <dbReference type="ChEBI" id="CHEBI:64076"/>
        <dbReference type="ChEBI" id="CHEBI:456215"/>
        <dbReference type="ChEBI" id="CHEBI:456216"/>
        <dbReference type="EC" id="4.2.1.136"/>
    </reaction>
</comment>
<dbReference type="PIRSF" id="PIRSF017184">
    <property type="entry name" value="Nnr"/>
    <property type="match status" value="1"/>
</dbReference>
<reference evidence="23" key="1">
    <citation type="submission" date="2020-05" db="EMBL/GenBank/DDBJ databases">
        <authorList>
            <person name="Chiriac C."/>
            <person name="Salcher M."/>
            <person name="Ghai R."/>
            <person name="Kavagutti S V."/>
        </authorList>
    </citation>
    <scope>NUCLEOTIDE SEQUENCE</scope>
</reference>
<evidence type="ECO:0000256" key="2">
    <source>
        <dbReference type="ARBA" id="ARBA00000909"/>
    </source>
</evidence>
<dbReference type="PANTHER" id="PTHR12592:SF0">
    <property type="entry name" value="ATP-DEPENDENT (S)-NAD(P)H-HYDRATE DEHYDRATASE"/>
    <property type="match status" value="1"/>
</dbReference>
<dbReference type="SUPFAM" id="SSF64153">
    <property type="entry name" value="YjeF N-terminal domain-like"/>
    <property type="match status" value="1"/>
</dbReference>
<dbReference type="InterPro" id="IPR029056">
    <property type="entry name" value="Ribokinase-like"/>
</dbReference>
<evidence type="ECO:0000256" key="20">
    <source>
        <dbReference type="ARBA" id="ARBA00049209"/>
    </source>
</evidence>
<evidence type="ECO:0000256" key="6">
    <source>
        <dbReference type="ARBA" id="ARBA00012228"/>
    </source>
</evidence>
<protein>
    <recommendedName>
        <fullName evidence="18">Nicotinamide nucleotide repair protein</fullName>
        <ecNumber evidence="7">4.2.1.136</ecNumber>
        <ecNumber evidence="6">5.1.99.6</ecNumber>
    </recommendedName>
</protein>
<dbReference type="GO" id="GO:0046872">
    <property type="term" value="F:metal ion binding"/>
    <property type="evidence" value="ECO:0007669"/>
    <property type="project" value="UniProtKB-KW"/>
</dbReference>
<evidence type="ECO:0000256" key="5">
    <source>
        <dbReference type="ARBA" id="ARBA00009524"/>
    </source>
</evidence>
<organism evidence="23">
    <name type="scientific">freshwater metagenome</name>
    <dbReference type="NCBI Taxonomy" id="449393"/>
    <lineage>
        <taxon>unclassified sequences</taxon>
        <taxon>metagenomes</taxon>
        <taxon>ecological metagenomes</taxon>
    </lineage>
</organism>
<comment type="function">
    <text evidence="17">Bifunctional enzyme that catalyzes the epimerization of the S- and R-forms of NAD(P)HX and the dehydration of the S-form of NAD(P)HX at the expense of ADP, which is converted to AMP. This allows the repair of both epimers of NAD(P)HX, a damaged form of NAD(P)H that is a result of enzymatic or heat-dependent hydration.</text>
</comment>
<dbReference type="HAMAP" id="MF_01965">
    <property type="entry name" value="NADHX_dehydratase"/>
    <property type="match status" value="1"/>
</dbReference>
<dbReference type="GO" id="GO:0110051">
    <property type="term" value="P:metabolite repair"/>
    <property type="evidence" value="ECO:0007669"/>
    <property type="project" value="TreeGrafter"/>
</dbReference>
<evidence type="ECO:0000256" key="8">
    <source>
        <dbReference type="ARBA" id="ARBA00022723"/>
    </source>
</evidence>
<feature type="domain" description="YjeF N-terminal" evidence="22">
    <location>
        <begin position="2"/>
        <end position="219"/>
    </location>
</feature>
<comment type="cofactor">
    <cofactor evidence="3">
        <name>K(+)</name>
        <dbReference type="ChEBI" id="CHEBI:29103"/>
    </cofactor>
</comment>
<evidence type="ECO:0000256" key="12">
    <source>
        <dbReference type="ARBA" id="ARBA00022958"/>
    </source>
</evidence>
<evidence type="ECO:0000256" key="19">
    <source>
        <dbReference type="ARBA" id="ARBA00048238"/>
    </source>
</evidence>
<dbReference type="EMBL" id="CAFABK010000026">
    <property type="protein sequence ID" value="CAB4829303.1"/>
    <property type="molecule type" value="Genomic_DNA"/>
</dbReference>
<comment type="catalytic activity">
    <reaction evidence="2">
        <text>(6R)-NADPHX = (6S)-NADPHX</text>
        <dbReference type="Rhea" id="RHEA:32227"/>
        <dbReference type="ChEBI" id="CHEBI:64076"/>
        <dbReference type="ChEBI" id="CHEBI:64077"/>
        <dbReference type="EC" id="5.1.99.6"/>
    </reaction>
</comment>
<keyword evidence="9" id="KW-0547">Nucleotide-binding</keyword>
<evidence type="ECO:0000256" key="10">
    <source>
        <dbReference type="ARBA" id="ARBA00022840"/>
    </source>
</evidence>
<evidence type="ECO:0000256" key="18">
    <source>
        <dbReference type="ARBA" id="ARBA00032624"/>
    </source>
</evidence>
<evidence type="ECO:0000256" key="16">
    <source>
        <dbReference type="ARBA" id="ARBA00023268"/>
    </source>
</evidence>